<evidence type="ECO:0000256" key="2">
    <source>
        <dbReference type="ARBA" id="ARBA00023125"/>
    </source>
</evidence>
<reference evidence="6 7" key="1">
    <citation type="submission" date="2023-09" db="EMBL/GenBank/DDBJ databases">
        <title>Whole genome shotgun sequencing (WGS) of Bosea sp. ZW T0_25, isolated from stored onions (Allium cepa).</title>
        <authorList>
            <person name="Stoll D.A."/>
            <person name="Huch M."/>
        </authorList>
    </citation>
    <scope>NUCLEOTIDE SEQUENCE [LARGE SCALE GENOMIC DNA]</scope>
    <source>
        <strain evidence="6 7">ZW T0_25</strain>
    </source>
</reference>
<dbReference type="InterPro" id="IPR014757">
    <property type="entry name" value="Tscrpt_reg_IclR_C"/>
</dbReference>
<keyword evidence="2" id="KW-0238">DNA-binding</keyword>
<dbReference type="PANTHER" id="PTHR30136:SF7">
    <property type="entry name" value="HTH-TYPE TRANSCRIPTIONAL REGULATOR KDGR-RELATED"/>
    <property type="match status" value="1"/>
</dbReference>
<dbReference type="InterPro" id="IPR005471">
    <property type="entry name" value="Tscrpt_reg_IclR_N"/>
</dbReference>
<dbReference type="Proteomes" id="UP001254257">
    <property type="component" value="Unassembled WGS sequence"/>
</dbReference>
<evidence type="ECO:0000259" key="4">
    <source>
        <dbReference type="PROSITE" id="PS51077"/>
    </source>
</evidence>
<gene>
    <name evidence="6" type="ORF">RKE40_11710</name>
</gene>
<dbReference type="RefSeq" id="WP_316018423.1">
    <property type="nucleotide sequence ID" value="NZ_JAWDID010000014.1"/>
</dbReference>
<accession>A0ABU3S760</accession>
<keyword evidence="3" id="KW-0804">Transcription</keyword>
<sequence>MTTEAVEKDREGGRRYAVPALEKGLDVVELLARTPESLSMSAVATALDRTVSELFRVMQCLESRAYIERDPESDRYRLSMMLFNLAHTRPPTKALVSAATPIMDRIATSTMQSCHLCVMDELKIMVVAQVNSPSPMHYSVRLGAQFPTWETSSGVVLLAYQPEAAQRSLLDRIMAVQSDVPREELEARCAAIRASGCEVRTSAIVSGVTNITYPIFDHQGRIVAVLTTPFLPQVHLDVPIEEASALMAAGVREISSALGHRPD</sequence>
<protein>
    <submittedName>
        <fullName evidence="6">IclR family transcriptional regulator</fullName>
    </submittedName>
</protein>
<evidence type="ECO:0000256" key="3">
    <source>
        <dbReference type="ARBA" id="ARBA00023163"/>
    </source>
</evidence>
<evidence type="ECO:0000313" key="6">
    <source>
        <dbReference type="EMBL" id="MDU0340556.1"/>
    </source>
</evidence>
<proteinExistence type="predicted"/>
<organism evidence="6 7">
    <name type="scientific">Bosea rubneri</name>
    <dbReference type="NCBI Taxonomy" id="3075434"/>
    <lineage>
        <taxon>Bacteria</taxon>
        <taxon>Pseudomonadati</taxon>
        <taxon>Pseudomonadota</taxon>
        <taxon>Alphaproteobacteria</taxon>
        <taxon>Hyphomicrobiales</taxon>
        <taxon>Boseaceae</taxon>
        <taxon>Bosea</taxon>
    </lineage>
</organism>
<dbReference type="EMBL" id="JAWDID010000014">
    <property type="protein sequence ID" value="MDU0340556.1"/>
    <property type="molecule type" value="Genomic_DNA"/>
</dbReference>
<keyword evidence="7" id="KW-1185">Reference proteome</keyword>
<dbReference type="PANTHER" id="PTHR30136">
    <property type="entry name" value="HELIX-TURN-HELIX TRANSCRIPTIONAL REGULATOR, ICLR FAMILY"/>
    <property type="match status" value="1"/>
</dbReference>
<dbReference type="InterPro" id="IPR050707">
    <property type="entry name" value="HTH_MetabolicPath_Reg"/>
</dbReference>
<dbReference type="Gene3D" id="3.30.450.40">
    <property type="match status" value="1"/>
</dbReference>
<feature type="domain" description="IclR-ED" evidence="5">
    <location>
        <begin position="81"/>
        <end position="260"/>
    </location>
</feature>
<evidence type="ECO:0000313" key="7">
    <source>
        <dbReference type="Proteomes" id="UP001254257"/>
    </source>
</evidence>
<feature type="domain" description="HTH iclR-type" evidence="4">
    <location>
        <begin position="18"/>
        <end position="80"/>
    </location>
</feature>
<dbReference type="Gene3D" id="1.10.10.10">
    <property type="entry name" value="Winged helix-like DNA-binding domain superfamily/Winged helix DNA-binding domain"/>
    <property type="match status" value="1"/>
</dbReference>
<dbReference type="SUPFAM" id="SSF46785">
    <property type="entry name" value="Winged helix' DNA-binding domain"/>
    <property type="match status" value="1"/>
</dbReference>
<evidence type="ECO:0000259" key="5">
    <source>
        <dbReference type="PROSITE" id="PS51078"/>
    </source>
</evidence>
<keyword evidence="1" id="KW-0805">Transcription regulation</keyword>
<dbReference type="PROSITE" id="PS51077">
    <property type="entry name" value="HTH_ICLR"/>
    <property type="match status" value="1"/>
</dbReference>
<dbReference type="SMART" id="SM00346">
    <property type="entry name" value="HTH_ICLR"/>
    <property type="match status" value="1"/>
</dbReference>
<evidence type="ECO:0000256" key="1">
    <source>
        <dbReference type="ARBA" id="ARBA00023015"/>
    </source>
</evidence>
<dbReference type="Pfam" id="PF09339">
    <property type="entry name" value="HTH_IclR"/>
    <property type="match status" value="1"/>
</dbReference>
<dbReference type="Pfam" id="PF01614">
    <property type="entry name" value="IclR_C"/>
    <property type="match status" value="1"/>
</dbReference>
<dbReference type="PROSITE" id="PS51078">
    <property type="entry name" value="ICLR_ED"/>
    <property type="match status" value="1"/>
</dbReference>
<dbReference type="InterPro" id="IPR029016">
    <property type="entry name" value="GAF-like_dom_sf"/>
</dbReference>
<dbReference type="InterPro" id="IPR036390">
    <property type="entry name" value="WH_DNA-bd_sf"/>
</dbReference>
<dbReference type="InterPro" id="IPR036388">
    <property type="entry name" value="WH-like_DNA-bd_sf"/>
</dbReference>
<name>A0ABU3S760_9HYPH</name>
<dbReference type="SUPFAM" id="SSF55781">
    <property type="entry name" value="GAF domain-like"/>
    <property type="match status" value="1"/>
</dbReference>
<comment type="caution">
    <text evidence="6">The sequence shown here is derived from an EMBL/GenBank/DDBJ whole genome shotgun (WGS) entry which is preliminary data.</text>
</comment>